<keyword evidence="4" id="KW-0456">Lyase</keyword>
<dbReference type="SUPFAM" id="SSF51316">
    <property type="entry name" value="Mss4-like"/>
    <property type="match status" value="1"/>
</dbReference>
<reference evidence="6" key="2">
    <citation type="submission" date="2022-07" db="EMBL/GenBank/DDBJ databases">
        <authorList>
            <person name="Goncalves M.F.M."/>
            <person name="Hilario S."/>
            <person name="Van De Peer Y."/>
            <person name="Esteves A.C."/>
            <person name="Alves A."/>
        </authorList>
    </citation>
    <scope>NUCLEOTIDE SEQUENCE</scope>
    <source>
        <strain evidence="6">MUM 19.33</strain>
    </source>
</reference>
<dbReference type="RefSeq" id="XP_051364650.1">
    <property type="nucleotide sequence ID" value="XM_051503691.1"/>
</dbReference>
<evidence type="ECO:0000259" key="5">
    <source>
        <dbReference type="Pfam" id="PF04828"/>
    </source>
</evidence>
<dbReference type="Pfam" id="PF04828">
    <property type="entry name" value="GFA"/>
    <property type="match status" value="2"/>
</dbReference>
<evidence type="ECO:0000256" key="2">
    <source>
        <dbReference type="ARBA" id="ARBA00022723"/>
    </source>
</evidence>
<evidence type="ECO:0000256" key="3">
    <source>
        <dbReference type="ARBA" id="ARBA00022833"/>
    </source>
</evidence>
<evidence type="ECO:0000313" key="6">
    <source>
        <dbReference type="EMBL" id="KAI6783794.1"/>
    </source>
</evidence>
<name>A0A9P9Y6F2_9HYPO</name>
<evidence type="ECO:0000256" key="4">
    <source>
        <dbReference type="ARBA" id="ARBA00023239"/>
    </source>
</evidence>
<organism evidence="6 7">
    <name type="scientific">Emericellopsis cladophorae</name>
    <dbReference type="NCBI Taxonomy" id="2686198"/>
    <lineage>
        <taxon>Eukaryota</taxon>
        <taxon>Fungi</taxon>
        <taxon>Dikarya</taxon>
        <taxon>Ascomycota</taxon>
        <taxon>Pezizomycotina</taxon>
        <taxon>Sordariomycetes</taxon>
        <taxon>Hypocreomycetidae</taxon>
        <taxon>Hypocreales</taxon>
        <taxon>Bionectriaceae</taxon>
        <taxon>Emericellopsis</taxon>
    </lineage>
</organism>
<dbReference type="EMBL" id="JAGIXG020000006">
    <property type="protein sequence ID" value="KAI6783794.1"/>
    <property type="molecule type" value="Genomic_DNA"/>
</dbReference>
<dbReference type="InterPro" id="IPR011057">
    <property type="entry name" value="Mss4-like_sf"/>
</dbReference>
<feature type="domain" description="CENP-V/GFA" evidence="5">
    <location>
        <begin position="98"/>
        <end position="151"/>
    </location>
</feature>
<dbReference type="PANTHER" id="PTHR33337:SF33">
    <property type="entry name" value="CENP-V_GFA DOMAIN-CONTAINING PROTEIN"/>
    <property type="match status" value="1"/>
</dbReference>
<comment type="similarity">
    <text evidence="1">Belongs to the Gfa family.</text>
</comment>
<dbReference type="AlphaFoldDB" id="A0A9P9Y6F2"/>
<dbReference type="Proteomes" id="UP001055219">
    <property type="component" value="Unassembled WGS sequence"/>
</dbReference>
<dbReference type="OrthoDB" id="406544at2759"/>
<keyword evidence="2" id="KW-0479">Metal-binding</keyword>
<dbReference type="InterPro" id="IPR006913">
    <property type="entry name" value="CENP-V/GFA"/>
</dbReference>
<keyword evidence="7" id="KW-1185">Reference proteome</keyword>
<protein>
    <recommendedName>
        <fullName evidence="5">CENP-V/GFA domain-containing protein</fullName>
    </recommendedName>
</protein>
<evidence type="ECO:0000313" key="7">
    <source>
        <dbReference type="Proteomes" id="UP001055219"/>
    </source>
</evidence>
<accession>A0A9P9Y6F2</accession>
<dbReference type="GO" id="GO:0046872">
    <property type="term" value="F:metal ion binding"/>
    <property type="evidence" value="ECO:0007669"/>
    <property type="project" value="UniProtKB-KW"/>
</dbReference>
<reference evidence="6" key="1">
    <citation type="journal article" date="2021" name="J Fungi (Basel)">
        <title>Genomic and Metabolomic Analyses of the Marine Fungus Emericellopsis cladophorae: Insights into Saltwater Adaptability Mechanisms and Its Biosynthetic Potential.</title>
        <authorList>
            <person name="Goncalves M.F.M."/>
            <person name="Hilario S."/>
            <person name="Van de Peer Y."/>
            <person name="Esteves A.C."/>
            <person name="Alves A."/>
        </authorList>
    </citation>
    <scope>NUCLEOTIDE SEQUENCE</scope>
    <source>
        <strain evidence="6">MUM 19.33</strain>
    </source>
</reference>
<comment type="caution">
    <text evidence="6">The sequence shown here is derived from an EMBL/GenBank/DDBJ whole genome shotgun (WGS) entry which is preliminary data.</text>
</comment>
<dbReference type="GeneID" id="75828187"/>
<evidence type="ECO:0000256" key="1">
    <source>
        <dbReference type="ARBA" id="ARBA00005495"/>
    </source>
</evidence>
<dbReference type="PANTHER" id="PTHR33337">
    <property type="entry name" value="GFA DOMAIN-CONTAINING PROTEIN"/>
    <property type="match status" value="1"/>
</dbReference>
<gene>
    <name evidence="6" type="ORF">J7T54_001670</name>
</gene>
<dbReference type="Gene3D" id="3.90.1590.10">
    <property type="entry name" value="glutathione-dependent formaldehyde- activating enzyme (gfa)"/>
    <property type="match status" value="1"/>
</dbReference>
<dbReference type="GO" id="GO:0016846">
    <property type="term" value="F:carbon-sulfur lyase activity"/>
    <property type="evidence" value="ECO:0007669"/>
    <property type="project" value="InterPro"/>
</dbReference>
<sequence>MAHYSQRDDLFPMAGSCPCRRTTFTIHLAPLLVHACYCQACQRQTGSIMALNAIIETSALQAQHAAPTTPPGYLEPFAKSTGADQPQEVMGLKKVCVPSTSGAGTTLVGCPVCGTTIYSHYADAGRYLAYVRVGLLERAGNITPDVHIFTAEKASFVDIADGKPQYKAYYADRGEMYREGVKDRIEALGVMVSKYKREMMALSQPQ</sequence>
<keyword evidence="3" id="KW-0862">Zinc</keyword>
<feature type="domain" description="CENP-V/GFA" evidence="5">
    <location>
        <begin position="13"/>
        <end position="66"/>
    </location>
</feature>
<proteinExistence type="inferred from homology"/>